<proteinExistence type="predicted"/>
<organism evidence="1 2">
    <name type="scientific">Eumeta variegata</name>
    <name type="common">Bagworm moth</name>
    <name type="synonym">Eumeta japonica</name>
    <dbReference type="NCBI Taxonomy" id="151549"/>
    <lineage>
        <taxon>Eukaryota</taxon>
        <taxon>Metazoa</taxon>
        <taxon>Ecdysozoa</taxon>
        <taxon>Arthropoda</taxon>
        <taxon>Hexapoda</taxon>
        <taxon>Insecta</taxon>
        <taxon>Pterygota</taxon>
        <taxon>Neoptera</taxon>
        <taxon>Endopterygota</taxon>
        <taxon>Lepidoptera</taxon>
        <taxon>Glossata</taxon>
        <taxon>Ditrysia</taxon>
        <taxon>Tineoidea</taxon>
        <taxon>Psychidae</taxon>
        <taxon>Oiketicinae</taxon>
        <taxon>Eumeta</taxon>
    </lineage>
</organism>
<evidence type="ECO:0000313" key="2">
    <source>
        <dbReference type="Proteomes" id="UP000299102"/>
    </source>
</evidence>
<evidence type="ECO:0000313" key="1">
    <source>
        <dbReference type="EMBL" id="GBP46718.1"/>
    </source>
</evidence>
<comment type="caution">
    <text evidence="1">The sequence shown here is derived from an EMBL/GenBank/DDBJ whole genome shotgun (WGS) entry which is preliminary data.</text>
</comment>
<dbReference type="Proteomes" id="UP000299102">
    <property type="component" value="Unassembled WGS sequence"/>
</dbReference>
<sequence>MRSRCDQAPPPVHRILLDSHECARSESRSVDTDRRTTTIAHINDRTCGFKSLEKLLTSDQLVSGARQQRPHDTTAL</sequence>
<dbReference type="EMBL" id="BGZK01000488">
    <property type="protein sequence ID" value="GBP46718.1"/>
    <property type="molecule type" value="Genomic_DNA"/>
</dbReference>
<reference evidence="1 2" key="1">
    <citation type="journal article" date="2019" name="Commun. Biol.">
        <title>The bagworm genome reveals a unique fibroin gene that provides high tensile strength.</title>
        <authorList>
            <person name="Kono N."/>
            <person name="Nakamura H."/>
            <person name="Ohtoshi R."/>
            <person name="Tomita M."/>
            <person name="Numata K."/>
            <person name="Arakawa K."/>
        </authorList>
    </citation>
    <scope>NUCLEOTIDE SEQUENCE [LARGE SCALE GENOMIC DNA]</scope>
</reference>
<dbReference type="AlphaFoldDB" id="A0A4C1W5V3"/>
<accession>A0A4C1W5V3</accession>
<gene>
    <name evidence="1" type="ORF">EVAR_86971_1</name>
</gene>
<protein>
    <submittedName>
        <fullName evidence="1">Uncharacterized protein</fullName>
    </submittedName>
</protein>
<keyword evidence="2" id="KW-1185">Reference proteome</keyword>
<name>A0A4C1W5V3_EUMVA</name>